<dbReference type="CTD" id="1026"/>
<feature type="compositionally biased region" description="Polar residues" evidence="3">
    <location>
        <begin position="121"/>
        <end position="132"/>
    </location>
</feature>
<dbReference type="PANTHER" id="PTHR46778:SF1">
    <property type="entry name" value="CYCLIN-DEPENDENT KINASE INHIBITOR 1"/>
    <property type="match status" value="1"/>
</dbReference>
<dbReference type="GeneID" id="115481415"/>
<dbReference type="PANTHER" id="PTHR46778">
    <property type="entry name" value="CYCLIN-DEPENDENT KINASE INHIBITOR 1-RELATED"/>
    <property type="match status" value="1"/>
</dbReference>
<dbReference type="Gene3D" id="4.10.365.10">
    <property type="entry name" value="p27"/>
    <property type="match status" value="1"/>
</dbReference>
<dbReference type="GO" id="GO:0000307">
    <property type="term" value="C:cyclin-dependent protein kinase holoenzyme complex"/>
    <property type="evidence" value="ECO:0007669"/>
    <property type="project" value="TreeGrafter"/>
</dbReference>
<feature type="region of interest" description="Disordered" evidence="3">
    <location>
        <begin position="92"/>
        <end position="168"/>
    </location>
</feature>
<feature type="compositionally biased region" description="Polar residues" evidence="3">
    <location>
        <begin position="92"/>
        <end position="107"/>
    </location>
</feature>
<dbReference type="GO" id="GO:0004861">
    <property type="term" value="F:cyclin-dependent protein serine/threonine kinase inhibitor activity"/>
    <property type="evidence" value="ECO:0007669"/>
    <property type="project" value="InterPro"/>
</dbReference>
<dbReference type="InParanoid" id="A0A6P7ZEY9"/>
<keyword evidence="2 6" id="KW-0649">Protein kinase inhibitor</keyword>
<dbReference type="GO" id="GO:2000045">
    <property type="term" value="P:regulation of G1/S transition of mitotic cell cycle"/>
    <property type="evidence" value="ECO:0007669"/>
    <property type="project" value="TreeGrafter"/>
</dbReference>
<evidence type="ECO:0000313" key="5">
    <source>
        <dbReference type="Proteomes" id="UP000515156"/>
    </source>
</evidence>
<dbReference type="InterPro" id="IPR029841">
    <property type="entry name" value="CDKN1A"/>
</dbReference>
<keyword evidence="5" id="KW-1185">Reference proteome</keyword>
<dbReference type="RefSeq" id="XP_030076363.1">
    <property type="nucleotide sequence ID" value="XM_030220503.1"/>
</dbReference>
<evidence type="ECO:0000313" key="6">
    <source>
        <dbReference type="RefSeq" id="XP_030076363.1"/>
    </source>
</evidence>
<proteinExistence type="inferred from homology"/>
<evidence type="ECO:0000259" key="4">
    <source>
        <dbReference type="Pfam" id="PF02234"/>
    </source>
</evidence>
<feature type="compositionally biased region" description="Basic residues" evidence="3">
    <location>
        <begin position="155"/>
        <end position="168"/>
    </location>
</feature>
<feature type="domain" description="Cyclin-dependent kinase inhibitor" evidence="4">
    <location>
        <begin position="20"/>
        <end position="68"/>
    </location>
</feature>
<sequence>MGSSRNNILHATVSEKVCRNLFGPVDHEQLKHDCQELLQSFHEEAKQKWNFDFVNEMPLEGAYKWERVVAQVDVPAVCHRLPLLHGCPTQTCPEENERQNNPSSSASAAIRQVCGSPLSEEPSQAAISQGSSLPAVKSPRRAKRKQTVITDFYHSKRRNVQRSSKDRK</sequence>
<dbReference type="OrthoDB" id="9940972at2759"/>
<accession>A0A6P7ZEY9</accession>
<organism evidence="5 6">
    <name type="scientific">Microcaecilia unicolor</name>
    <dbReference type="NCBI Taxonomy" id="1415580"/>
    <lineage>
        <taxon>Eukaryota</taxon>
        <taxon>Metazoa</taxon>
        <taxon>Chordata</taxon>
        <taxon>Craniata</taxon>
        <taxon>Vertebrata</taxon>
        <taxon>Euteleostomi</taxon>
        <taxon>Amphibia</taxon>
        <taxon>Gymnophiona</taxon>
        <taxon>Siphonopidae</taxon>
        <taxon>Microcaecilia</taxon>
    </lineage>
</organism>
<dbReference type="InterPro" id="IPR003175">
    <property type="entry name" value="CDI_dom"/>
</dbReference>
<dbReference type="GO" id="GO:0006974">
    <property type="term" value="P:DNA damage response"/>
    <property type="evidence" value="ECO:0007669"/>
    <property type="project" value="TreeGrafter"/>
</dbReference>
<dbReference type="Proteomes" id="UP000515156">
    <property type="component" value="Chromosome 12"/>
</dbReference>
<reference evidence="6" key="1">
    <citation type="submission" date="2025-08" db="UniProtKB">
        <authorList>
            <consortium name="RefSeq"/>
        </authorList>
    </citation>
    <scope>IDENTIFICATION</scope>
</reference>
<dbReference type="KEGG" id="muo:115481415"/>
<evidence type="ECO:0000256" key="3">
    <source>
        <dbReference type="SAM" id="MobiDB-lite"/>
    </source>
</evidence>
<dbReference type="FunCoup" id="A0A6P7ZEY9">
    <property type="interactions" value="1474"/>
</dbReference>
<dbReference type="Pfam" id="PF02234">
    <property type="entry name" value="CDI"/>
    <property type="match status" value="1"/>
</dbReference>
<protein>
    <submittedName>
        <fullName evidence="6">Cyclin-dependent kinase inhibitor 1</fullName>
    </submittedName>
</protein>
<comment type="similarity">
    <text evidence="1">Belongs to the CDI family.</text>
</comment>
<dbReference type="GO" id="GO:0072331">
    <property type="term" value="P:signal transduction by p53 class mediator"/>
    <property type="evidence" value="ECO:0007669"/>
    <property type="project" value="InterPro"/>
</dbReference>
<dbReference type="InterPro" id="IPR044898">
    <property type="entry name" value="CDI_dom_sf"/>
</dbReference>
<name>A0A6P7ZEY9_9AMPH</name>
<dbReference type="AlphaFoldDB" id="A0A6P7ZEY9"/>
<gene>
    <name evidence="6" type="primary">CDKN1A</name>
</gene>
<dbReference type="GO" id="GO:0005634">
    <property type="term" value="C:nucleus"/>
    <property type="evidence" value="ECO:0007669"/>
    <property type="project" value="InterPro"/>
</dbReference>
<evidence type="ECO:0000256" key="1">
    <source>
        <dbReference type="ARBA" id="ARBA00006726"/>
    </source>
</evidence>
<evidence type="ECO:0000256" key="2">
    <source>
        <dbReference type="ARBA" id="ARBA00023013"/>
    </source>
</evidence>